<dbReference type="InterPro" id="IPR011030">
    <property type="entry name" value="Lipovitellin_superhlx_dom"/>
</dbReference>
<dbReference type="SUPFAM" id="SSF48431">
    <property type="entry name" value="Lipovitellin-phosvitin complex, superhelical domain"/>
    <property type="match status" value="1"/>
</dbReference>
<reference evidence="11 12" key="1">
    <citation type="submission" date="2014-04" db="EMBL/GenBank/DDBJ databases">
        <title>Genome evolution of avian class.</title>
        <authorList>
            <person name="Zhang G."/>
            <person name="Li C."/>
        </authorList>
    </citation>
    <scope>NUCLEOTIDE SEQUENCE [LARGE SCALE GENOMIC DNA]</scope>
    <source>
        <strain evidence="11">BGI_N334</strain>
    </source>
</reference>
<dbReference type="InterPro" id="IPR015255">
    <property type="entry name" value="Vitellinogen_open_b-sht"/>
</dbReference>
<evidence type="ECO:0000256" key="6">
    <source>
        <dbReference type="PROSITE-ProRule" id="PRU00557"/>
    </source>
</evidence>
<dbReference type="SMART" id="SM01170">
    <property type="entry name" value="DUF1944"/>
    <property type="match status" value="1"/>
</dbReference>
<proteinExistence type="predicted"/>
<dbReference type="GO" id="GO:0005319">
    <property type="term" value="F:lipid transporter activity"/>
    <property type="evidence" value="ECO:0007669"/>
    <property type="project" value="InterPro"/>
</dbReference>
<dbReference type="SMART" id="SM00638">
    <property type="entry name" value="LPD_N"/>
    <property type="match status" value="1"/>
</dbReference>
<dbReference type="PANTHER" id="PTHR23345">
    <property type="entry name" value="VITELLOGENIN-RELATED"/>
    <property type="match status" value="1"/>
</dbReference>
<comment type="caution">
    <text evidence="6">Lacks conserved residue(s) required for the propagation of feature annotation.</text>
</comment>
<feature type="domain" description="Vitellogenin" evidence="9">
    <location>
        <begin position="24"/>
        <end position="662"/>
    </location>
</feature>
<feature type="compositionally biased region" description="Basic and acidic residues" evidence="7">
    <location>
        <begin position="1135"/>
        <end position="1150"/>
    </location>
</feature>
<dbReference type="InterPro" id="IPR037088">
    <property type="entry name" value="Vitellinogen_b-sht_shell_sf"/>
</dbReference>
<feature type="compositionally biased region" description="Polar residues" evidence="7">
    <location>
        <begin position="946"/>
        <end position="963"/>
    </location>
</feature>
<feature type="signal peptide" evidence="8">
    <location>
        <begin position="1"/>
        <end position="15"/>
    </location>
</feature>
<dbReference type="Gene3D" id="2.20.90.10">
    <property type="entry name" value="Vitellinogen, beta-sheet shell domain"/>
    <property type="match status" value="1"/>
</dbReference>
<feature type="disulfide bond" evidence="6">
    <location>
        <begin position="162"/>
        <end position="188"/>
    </location>
</feature>
<dbReference type="InterPro" id="IPR001846">
    <property type="entry name" value="VWF_type-D"/>
</dbReference>
<evidence type="ECO:0000256" key="8">
    <source>
        <dbReference type="SAM" id="SignalP"/>
    </source>
</evidence>
<evidence type="ECO:0000313" key="12">
    <source>
        <dbReference type="Proteomes" id="UP000054150"/>
    </source>
</evidence>
<dbReference type="GO" id="GO:0032355">
    <property type="term" value="P:response to estradiol"/>
    <property type="evidence" value="ECO:0007669"/>
    <property type="project" value="TreeGrafter"/>
</dbReference>
<feature type="compositionally biased region" description="Basic residues" evidence="7">
    <location>
        <begin position="1099"/>
        <end position="1108"/>
    </location>
</feature>
<evidence type="ECO:0000256" key="5">
    <source>
        <dbReference type="ARBA" id="ARBA00023180"/>
    </source>
</evidence>
<dbReference type="GO" id="GO:0045735">
    <property type="term" value="F:nutrient reservoir activity"/>
    <property type="evidence" value="ECO:0007669"/>
    <property type="project" value="UniProtKB-KW"/>
</dbReference>
<feature type="compositionally biased region" description="Basic and acidic residues" evidence="7">
    <location>
        <begin position="1181"/>
        <end position="1204"/>
    </location>
</feature>
<keyword evidence="1" id="KW-0597">Phosphoprotein</keyword>
<keyword evidence="3" id="KW-0758">Storage protein</keyword>
<dbReference type="Gene3D" id="2.20.80.10">
    <property type="entry name" value="Lipovitellin-phosvitin complex, chain A, domain 4"/>
    <property type="match status" value="1"/>
</dbReference>
<sequence length="1837" mass="202791">MKGLILALVLALVGGQKQNLEPGFHTSKTYLYDYKSFILHGLSGRGLAMAGVRLTCKLEISRVSRSDHLLQIRSPKLEEYNGFWPTDPFTPSSRLTETITACFSQAFKFEYTEGRVGSIFAPEDCPILCTNLVRGILNMMQITIKKSQNVYELQEAGIEGICQTRYIIQDDSKNNRAAISKSKDLTDCQEKAVKNMGMAYIRPCPTCPLKVRNIKGTVMFTYKMKYDDSGALMTSATSEQLYQILPFNEPNGAAVMEARQELSLIDIKRTPISAPKIQLQNQGSLLYHFSGELLQMPIPLIRIKNPDLQLTETLRQLVQNNEEGATKEASAKFLQAVQLFRIVNLDQIESLWVQFANDLSYRHWFLSAICAAGATDTFRFLKQKIHEEKLNIWEAAATLPLAFHFVTLNKQTLEVASAFLTCPQIQKVPMHRIIVYLGYGSMVNKYCAQTSLCPNELLQPLHNLATEATSKGDVKDMALALKAIGNAGEPASIKRILKFLPTFSPAAASLPNRIHADAVLALRKIARKDPAKVREISLQVFMDNTLAPNVRMVACVVLFETKPALPTVTAMASSLLTEPSLQVASFTYSHMKALAVGRIPQLYNLSAACNIAIKLLSPRLDRLSYRYSKVIHVGTYSSEYQAGAIWRVYLMNSPSTIFPSDIITKVRGYYANTATDIIEVALRSQSLTKLIRKQNIPFAEYDTYKTLKELSKTLLGWKELPPEDPLVSPYVKILGQEIAFVDIDKEDIQQTMMVLTRLSANWQQVVKKALKEVQQGISGRWTLPAMVAELRHIVPTVVGVPLELSLCGATLAQAAADVNVQVSPPLSDNFRPSQLLETNMDIHADIKPKAYFHMIAMMGINTQYFQSGLEFHAEFNANATTKFDARINMKEKNVKIETPPCRQEVELAAVRSEIYAISRNMEEVDSEKKSQLLPKGEVPSIPDQPFQPSERSSRPGSWKQSNIPSVISKGCQQGSEEAHHHSVGGRSYARILCRKFESLGCSACLSLKSRNSAFLRNTYLHKLVGELEAKIVLKPVHTDADIDKIQLEIQAGSKAASKIIDVASSGSKGEDETSLYEDIQAKLKKILGIEKVFKVANKTQHRKRRVHRTEKTTVTEPSATPFSSSSSSSTASSADGKEPRNKHKEDEIRQSGKKRGSSSSGRRSSSSSASSASSKICSSSGEDRSGDRHCTGDSEYFKQQDPGKEVLNSSISSSSSSASDEGISRAMSQLPVVSASSLWKKGNQIYLLPHPFPCNLNSPLLSIFSPHCDFPEPLPSALPNALTTYTFFLSPSLALCPFAPKPSQALSHLILPRVSVTRGAGRTRCPTAHPAALPWPGGDSCPTARVGQSQPERLLLLGTRPKFLGDSKPPILAAVLRAIRRNEQPVGLQLVVYTDTEPMRSRIQVFVSSITGSSRWKLCADASVINSHKVSGSLKWGEDCQDYQIATQIATGQLAAYPAMQMKVQWPKVPSIVRTTARWFYSFLPGAAYGRGYSQRQQRGPSRQATLVIALTSPRTCDVVLTLPELTIYDRAIRLPLPFPSSPGTPISTLPSPDQNGFSQGTLSIIENLKARCSVFQDTITTFNGVAFNYSMPANCYHVVVQDCSPEMKFLVMMKRLEESAELIAINVRLASHEVDMYVSNGLIRLKINGVQAPTDVPYTSNSDASMLISSEKEGLSLKAPDYGIDKLYYDGHRLEVAFWMAGKTCGICGKYDAEKEREYQMPSGYLAKDAVSFGQSWIISEDPCAGACKLQRKFVKIEKPVAFEKVAAKCFSMEPVLRCLEGCSATRTVPVSVGFHCVPADSTLKLEGQIRLDQKSEDVVSVVSAHTACSCQQQSC</sequence>
<evidence type="ECO:0000256" key="4">
    <source>
        <dbReference type="ARBA" id="ARBA00023157"/>
    </source>
</evidence>
<name>A0A091SI69_PELCR</name>
<evidence type="ECO:0000313" key="11">
    <source>
        <dbReference type="EMBL" id="KFQ57725.1"/>
    </source>
</evidence>
<evidence type="ECO:0000256" key="2">
    <source>
        <dbReference type="ARBA" id="ARBA00022729"/>
    </source>
</evidence>
<dbReference type="InterPro" id="IPR015817">
    <property type="entry name" value="Vitellinogen_open_b-sht_sub1"/>
</dbReference>
<keyword evidence="5" id="KW-0325">Glycoprotein</keyword>
<feature type="region of interest" description="Disordered" evidence="7">
    <location>
        <begin position="1097"/>
        <end position="1222"/>
    </location>
</feature>
<feature type="compositionally biased region" description="Low complexity" evidence="7">
    <location>
        <begin position="1157"/>
        <end position="1180"/>
    </location>
</feature>
<dbReference type="InterPro" id="IPR015816">
    <property type="entry name" value="Vitellinogen_b-sht_N"/>
</dbReference>
<protein>
    <submittedName>
        <fullName evidence="11">Vitellogenin-2</fullName>
    </submittedName>
</protein>
<accession>A0A091SI69</accession>
<feature type="compositionally biased region" description="Low complexity" evidence="7">
    <location>
        <begin position="1209"/>
        <end position="1219"/>
    </location>
</feature>
<dbReference type="SMART" id="SM01169">
    <property type="entry name" value="DUF1943"/>
    <property type="match status" value="1"/>
</dbReference>
<feature type="region of interest" description="Disordered" evidence="7">
    <location>
        <begin position="926"/>
        <end position="963"/>
    </location>
</feature>
<dbReference type="GO" id="GO:0071391">
    <property type="term" value="P:cellular response to estrogen stimulus"/>
    <property type="evidence" value="ECO:0007669"/>
    <property type="project" value="TreeGrafter"/>
</dbReference>
<evidence type="ECO:0000259" key="9">
    <source>
        <dbReference type="PROSITE" id="PS51211"/>
    </source>
</evidence>
<dbReference type="Gene3D" id="2.20.50.20">
    <property type="entry name" value="Lipovitellin. Chain A, domain 3"/>
    <property type="match status" value="1"/>
</dbReference>
<dbReference type="Pfam" id="PF09172">
    <property type="entry name" value="Vit_open_b-sht"/>
    <property type="match status" value="1"/>
</dbReference>
<keyword evidence="2 8" id="KW-0732">Signal</keyword>
<dbReference type="FunFam" id="1.25.10.20:FF:000002">
    <property type="entry name" value="Vitellogenin 7"/>
    <property type="match status" value="1"/>
</dbReference>
<dbReference type="Pfam" id="PF01347">
    <property type="entry name" value="Vitellogenin_N"/>
    <property type="match status" value="1"/>
</dbReference>
<feature type="chain" id="PRO_5012475140" evidence="8">
    <location>
        <begin position="16"/>
        <end position="1837"/>
    </location>
</feature>
<dbReference type="InterPro" id="IPR001747">
    <property type="entry name" value="Vitellogenin_N"/>
</dbReference>
<evidence type="ECO:0000259" key="10">
    <source>
        <dbReference type="PROSITE" id="PS51233"/>
    </source>
</evidence>
<dbReference type="SMART" id="SM00216">
    <property type="entry name" value="VWD"/>
    <property type="match status" value="1"/>
</dbReference>
<dbReference type="InterPro" id="IPR050733">
    <property type="entry name" value="Vitellogenin/Apolipophorin"/>
</dbReference>
<dbReference type="Gene3D" id="2.30.230.10">
    <property type="entry name" value="Lipovitellin, beta-sheet shell regions, chain A"/>
    <property type="match status" value="1"/>
</dbReference>
<dbReference type="SUPFAM" id="SSF56968">
    <property type="entry name" value="Lipovitellin-phosvitin complex, beta-sheet shell regions"/>
    <property type="match status" value="3"/>
</dbReference>
<dbReference type="PROSITE" id="PS51233">
    <property type="entry name" value="VWFD"/>
    <property type="match status" value="1"/>
</dbReference>
<dbReference type="PANTHER" id="PTHR23345:SF15">
    <property type="entry name" value="VITELLOGENIN 1-RELATED"/>
    <property type="match status" value="1"/>
</dbReference>
<feature type="disulfide bond" evidence="6">
    <location>
        <begin position="204"/>
        <end position="207"/>
    </location>
</feature>
<dbReference type="Proteomes" id="UP000054150">
    <property type="component" value="Unassembled WGS sequence"/>
</dbReference>
<feature type="compositionally biased region" description="Low complexity" evidence="7">
    <location>
        <begin position="1117"/>
        <end position="1134"/>
    </location>
</feature>
<dbReference type="FunFam" id="2.30.230.10:FF:000002">
    <property type="entry name" value="Vitellogenin 7"/>
    <property type="match status" value="1"/>
</dbReference>
<organism evidence="11 12">
    <name type="scientific">Pelecanus crispus</name>
    <name type="common">Dalmatian pelican</name>
    <dbReference type="NCBI Taxonomy" id="36300"/>
    <lineage>
        <taxon>Eukaryota</taxon>
        <taxon>Metazoa</taxon>
        <taxon>Chordata</taxon>
        <taxon>Craniata</taxon>
        <taxon>Vertebrata</taxon>
        <taxon>Euteleostomi</taxon>
        <taxon>Archelosauria</taxon>
        <taxon>Archosauria</taxon>
        <taxon>Dinosauria</taxon>
        <taxon>Saurischia</taxon>
        <taxon>Theropoda</taxon>
        <taxon>Coelurosauria</taxon>
        <taxon>Aves</taxon>
        <taxon>Neognathae</taxon>
        <taxon>Neoaves</taxon>
        <taxon>Aequornithes</taxon>
        <taxon>Pelecaniformes</taxon>
        <taxon>Pelecanidae</taxon>
        <taxon>Pelecanus</taxon>
    </lineage>
</organism>
<keyword evidence="4 6" id="KW-1015">Disulfide bond</keyword>
<dbReference type="InterPro" id="IPR015819">
    <property type="entry name" value="Lipid_transp_b-sht_shell"/>
</dbReference>
<feature type="non-terminal residue" evidence="11">
    <location>
        <position position="1837"/>
    </location>
</feature>
<dbReference type="Pfam" id="PF00094">
    <property type="entry name" value="VWD"/>
    <property type="match status" value="1"/>
</dbReference>
<dbReference type="InterPro" id="IPR015258">
    <property type="entry name" value="Vitellinogen_b-sht_shell"/>
</dbReference>
<evidence type="ECO:0000256" key="3">
    <source>
        <dbReference type="ARBA" id="ARBA00022761"/>
    </source>
</evidence>
<evidence type="ECO:0000256" key="1">
    <source>
        <dbReference type="ARBA" id="ARBA00022553"/>
    </source>
</evidence>
<dbReference type="Gene3D" id="1.25.10.20">
    <property type="entry name" value="Vitellinogen, superhelical"/>
    <property type="match status" value="1"/>
</dbReference>
<dbReference type="EMBL" id="KK471727">
    <property type="protein sequence ID" value="KFQ57725.1"/>
    <property type="molecule type" value="Genomic_DNA"/>
</dbReference>
<gene>
    <name evidence="11" type="ORF">N334_01185</name>
</gene>
<keyword evidence="12" id="KW-1185">Reference proteome</keyword>
<dbReference type="PROSITE" id="PS51211">
    <property type="entry name" value="VITELLOGENIN"/>
    <property type="match status" value="1"/>
</dbReference>
<feature type="domain" description="VWFD" evidence="10">
    <location>
        <begin position="1571"/>
        <end position="1746"/>
    </location>
</feature>
<evidence type="ECO:0000256" key="7">
    <source>
        <dbReference type="SAM" id="MobiDB-lite"/>
    </source>
</evidence>
<dbReference type="Pfam" id="PF09175">
    <property type="entry name" value="Vit_b-sht_shell"/>
    <property type="match status" value="1"/>
</dbReference>